<dbReference type="SUPFAM" id="SSF53167">
    <property type="entry name" value="Purine and uridine phosphorylases"/>
    <property type="match status" value="1"/>
</dbReference>
<dbReference type="AlphaFoldDB" id="A0A1H2PSE5"/>
<dbReference type="Pfam" id="PF01048">
    <property type="entry name" value="PNP_UDP_1"/>
    <property type="match status" value="1"/>
</dbReference>
<dbReference type="GO" id="GO:0005829">
    <property type="term" value="C:cytosol"/>
    <property type="evidence" value="ECO:0007669"/>
    <property type="project" value="TreeGrafter"/>
</dbReference>
<dbReference type="GO" id="GO:0008930">
    <property type="term" value="F:methylthioadenosine nucleosidase activity"/>
    <property type="evidence" value="ECO:0007669"/>
    <property type="project" value="TreeGrafter"/>
</dbReference>
<organism evidence="2 3">
    <name type="scientific">Chitinasiproducens palmae</name>
    <dbReference type="NCBI Taxonomy" id="1770053"/>
    <lineage>
        <taxon>Bacteria</taxon>
        <taxon>Pseudomonadati</taxon>
        <taxon>Pseudomonadota</taxon>
        <taxon>Betaproteobacteria</taxon>
        <taxon>Burkholderiales</taxon>
        <taxon>Burkholderiaceae</taxon>
        <taxon>Chitinasiproducens</taxon>
    </lineage>
</organism>
<dbReference type="Proteomes" id="UP000243719">
    <property type="component" value="Unassembled WGS sequence"/>
</dbReference>
<dbReference type="Gene3D" id="3.40.50.1580">
    <property type="entry name" value="Nucleoside phosphorylase domain"/>
    <property type="match status" value="1"/>
</dbReference>
<dbReference type="InterPro" id="IPR000845">
    <property type="entry name" value="Nucleoside_phosphorylase_d"/>
</dbReference>
<gene>
    <name evidence="2" type="ORF">SAMN05216551_109232</name>
</gene>
<evidence type="ECO:0000313" key="2">
    <source>
        <dbReference type="EMBL" id="SDV49907.1"/>
    </source>
</evidence>
<dbReference type="GO" id="GO:0008782">
    <property type="term" value="F:adenosylhomocysteine nucleosidase activity"/>
    <property type="evidence" value="ECO:0007669"/>
    <property type="project" value="TreeGrafter"/>
</dbReference>
<sequence>MRLVVVTGLAFEARLARAAARGLDGVQVIAGLGAAAAAAALDDALRDGLQRAPQSWPIHAATVHAPCVLSFGTAGALDPGLRVGDWIVADALREASGGVLPAPDRALRAMLATALPDAHRGSVIASRTAVATRTAKAALAQASGALAVDMESDAIASMAAQHGLRFGLCRVVIDEARRSLPPAALAGMRSDGSASVWPVIAALLRRPHDLPGLLALARNAAHARRALRARARTVFAACLAATERNDTHAPPA</sequence>
<dbReference type="GO" id="GO:0019284">
    <property type="term" value="P:L-methionine salvage from S-adenosylmethionine"/>
    <property type="evidence" value="ECO:0007669"/>
    <property type="project" value="TreeGrafter"/>
</dbReference>
<protein>
    <submittedName>
        <fullName evidence="2">Phosphorylase superfamily protein</fullName>
    </submittedName>
</protein>
<reference evidence="3" key="1">
    <citation type="submission" date="2016-09" db="EMBL/GenBank/DDBJ databases">
        <authorList>
            <person name="Varghese N."/>
            <person name="Submissions S."/>
        </authorList>
    </citation>
    <scope>NUCLEOTIDE SEQUENCE [LARGE SCALE GENOMIC DNA]</scope>
    <source>
        <strain evidence="3">JS23</strain>
    </source>
</reference>
<keyword evidence="3" id="KW-1185">Reference proteome</keyword>
<feature type="domain" description="Nucleoside phosphorylase" evidence="1">
    <location>
        <begin position="64"/>
        <end position="177"/>
    </location>
</feature>
<proteinExistence type="predicted"/>
<dbReference type="PANTHER" id="PTHR46832">
    <property type="entry name" value="5'-METHYLTHIOADENOSINE/S-ADENOSYLHOMOCYSTEINE NUCLEOSIDASE"/>
    <property type="match status" value="1"/>
</dbReference>
<name>A0A1H2PSE5_9BURK</name>
<dbReference type="EMBL" id="FNLO01000009">
    <property type="protein sequence ID" value="SDV49907.1"/>
    <property type="molecule type" value="Genomic_DNA"/>
</dbReference>
<dbReference type="PANTHER" id="PTHR46832:SF1">
    <property type="entry name" value="5'-METHYLTHIOADENOSINE_S-ADENOSYLHOMOCYSTEINE NUCLEOSIDASE"/>
    <property type="match status" value="1"/>
</dbReference>
<dbReference type="STRING" id="1770053.SAMN05216551_109232"/>
<accession>A0A1H2PSE5</accession>
<dbReference type="GO" id="GO:0009116">
    <property type="term" value="P:nucleoside metabolic process"/>
    <property type="evidence" value="ECO:0007669"/>
    <property type="project" value="InterPro"/>
</dbReference>
<dbReference type="InterPro" id="IPR035994">
    <property type="entry name" value="Nucleoside_phosphorylase_sf"/>
</dbReference>
<evidence type="ECO:0000259" key="1">
    <source>
        <dbReference type="Pfam" id="PF01048"/>
    </source>
</evidence>
<evidence type="ECO:0000313" key="3">
    <source>
        <dbReference type="Proteomes" id="UP000243719"/>
    </source>
</evidence>